<gene>
    <name evidence="2" type="ORF">H9L42_04470</name>
</gene>
<name>A0A923SV71_9FIRM</name>
<keyword evidence="3" id="KW-1185">Reference proteome</keyword>
<keyword evidence="1" id="KW-0472">Membrane</keyword>
<dbReference type="EMBL" id="JACRYT010000003">
    <property type="protein sequence ID" value="MBC6679078.1"/>
    <property type="molecule type" value="Genomic_DNA"/>
</dbReference>
<dbReference type="Proteomes" id="UP000602647">
    <property type="component" value="Unassembled WGS sequence"/>
</dbReference>
<evidence type="ECO:0000256" key="1">
    <source>
        <dbReference type="SAM" id="Phobius"/>
    </source>
</evidence>
<feature type="transmembrane region" description="Helical" evidence="1">
    <location>
        <begin position="97"/>
        <end position="123"/>
    </location>
</feature>
<organism evidence="2 3">
    <name type="scientific">Zhenpiania hominis</name>
    <dbReference type="NCBI Taxonomy" id="2763644"/>
    <lineage>
        <taxon>Bacteria</taxon>
        <taxon>Bacillati</taxon>
        <taxon>Bacillota</taxon>
        <taxon>Clostridia</taxon>
        <taxon>Peptostreptococcales</taxon>
        <taxon>Anaerovoracaceae</taxon>
        <taxon>Zhenpiania</taxon>
    </lineage>
</organism>
<feature type="transmembrane region" description="Helical" evidence="1">
    <location>
        <begin position="162"/>
        <end position="182"/>
    </location>
</feature>
<protein>
    <submittedName>
        <fullName evidence="2">Uncharacterized protein</fullName>
    </submittedName>
</protein>
<evidence type="ECO:0000313" key="3">
    <source>
        <dbReference type="Proteomes" id="UP000602647"/>
    </source>
</evidence>
<reference evidence="2" key="1">
    <citation type="submission" date="2020-08" db="EMBL/GenBank/DDBJ databases">
        <title>Genome public.</title>
        <authorList>
            <person name="Liu C."/>
            <person name="Sun Q."/>
        </authorList>
    </citation>
    <scope>NUCLEOTIDE SEQUENCE</scope>
    <source>
        <strain evidence="2">BX12</strain>
    </source>
</reference>
<sequence length="232" mass="26948">MKNFCTGKRFFEAWKLFYKEIKKNHWTKVDFPAKWAIWAVASILLTIWIAAGSGLGIIGILYIYGTIVVFDLYLVCRDDRNSFSVFCKTFSKRIQVKYVYAILISYILILAGITSFVLLVVQFNRAERGWFLIFSSLYVFMMIIMMLFSFVPLIFIRSKRTWKLWCGGSLGICAGIHLAVWQKIKAPDSWMFRGNFTTEENSVLWLLIPAAALILSLLLSYRQACLFYEKQV</sequence>
<dbReference type="AlphaFoldDB" id="A0A923SV71"/>
<keyword evidence="1" id="KW-1133">Transmembrane helix</keyword>
<evidence type="ECO:0000313" key="2">
    <source>
        <dbReference type="EMBL" id="MBC6679078.1"/>
    </source>
</evidence>
<feature type="transmembrane region" description="Helical" evidence="1">
    <location>
        <begin position="31"/>
        <end position="51"/>
    </location>
</feature>
<keyword evidence="1" id="KW-0812">Transmembrane</keyword>
<feature type="transmembrane region" description="Helical" evidence="1">
    <location>
        <begin position="57"/>
        <end position="76"/>
    </location>
</feature>
<feature type="transmembrane region" description="Helical" evidence="1">
    <location>
        <begin position="129"/>
        <end position="155"/>
    </location>
</feature>
<accession>A0A923SV71</accession>
<feature type="transmembrane region" description="Helical" evidence="1">
    <location>
        <begin position="202"/>
        <end position="221"/>
    </location>
</feature>
<dbReference type="RefSeq" id="WP_187302187.1">
    <property type="nucleotide sequence ID" value="NZ_CBCTON010000015.1"/>
</dbReference>
<comment type="caution">
    <text evidence="2">The sequence shown here is derived from an EMBL/GenBank/DDBJ whole genome shotgun (WGS) entry which is preliminary data.</text>
</comment>
<proteinExistence type="predicted"/>